<feature type="coiled-coil region" evidence="1">
    <location>
        <begin position="352"/>
        <end position="386"/>
    </location>
</feature>
<organism evidence="2 3">
    <name type="scientific">Sphagnurus paluster</name>
    <dbReference type="NCBI Taxonomy" id="117069"/>
    <lineage>
        <taxon>Eukaryota</taxon>
        <taxon>Fungi</taxon>
        <taxon>Dikarya</taxon>
        <taxon>Basidiomycota</taxon>
        <taxon>Agaricomycotina</taxon>
        <taxon>Agaricomycetes</taxon>
        <taxon>Agaricomycetidae</taxon>
        <taxon>Agaricales</taxon>
        <taxon>Tricholomatineae</taxon>
        <taxon>Lyophyllaceae</taxon>
        <taxon>Sphagnurus</taxon>
    </lineage>
</organism>
<keyword evidence="3" id="KW-1185">Reference proteome</keyword>
<dbReference type="OrthoDB" id="3261350at2759"/>
<name>A0A9P7GNJ9_9AGAR</name>
<evidence type="ECO:0000313" key="2">
    <source>
        <dbReference type="EMBL" id="KAG5650242.1"/>
    </source>
</evidence>
<evidence type="ECO:0000256" key="1">
    <source>
        <dbReference type="SAM" id="Coils"/>
    </source>
</evidence>
<reference evidence="2" key="1">
    <citation type="submission" date="2021-02" db="EMBL/GenBank/DDBJ databases">
        <authorList>
            <person name="Nieuwenhuis M."/>
            <person name="Van De Peppel L.J.J."/>
        </authorList>
    </citation>
    <scope>NUCLEOTIDE SEQUENCE</scope>
    <source>
        <strain evidence="2">D49</strain>
    </source>
</reference>
<reference evidence="2" key="2">
    <citation type="submission" date="2021-10" db="EMBL/GenBank/DDBJ databases">
        <title>Phylogenomics reveals ancestral predisposition of the termite-cultivated fungus Termitomyces towards a domesticated lifestyle.</title>
        <authorList>
            <person name="Auxier B."/>
            <person name="Grum-Grzhimaylo A."/>
            <person name="Cardenas M.E."/>
            <person name="Lodge J.D."/>
            <person name="Laessoe T."/>
            <person name="Pedersen O."/>
            <person name="Smith M.E."/>
            <person name="Kuyper T.W."/>
            <person name="Franco-Molano E.A."/>
            <person name="Baroni T.J."/>
            <person name="Aanen D.K."/>
        </authorList>
    </citation>
    <scope>NUCLEOTIDE SEQUENCE</scope>
    <source>
        <strain evidence="2">D49</strain>
    </source>
</reference>
<dbReference type="AlphaFoldDB" id="A0A9P7GNJ9"/>
<dbReference type="Proteomes" id="UP000717328">
    <property type="component" value="Unassembled WGS sequence"/>
</dbReference>
<comment type="caution">
    <text evidence="2">The sequence shown here is derived from an EMBL/GenBank/DDBJ whole genome shotgun (WGS) entry which is preliminary data.</text>
</comment>
<proteinExistence type="predicted"/>
<gene>
    <name evidence="2" type="ORF">H0H81_000195</name>
</gene>
<evidence type="ECO:0000313" key="3">
    <source>
        <dbReference type="Proteomes" id="UP000717328"/>
    </source>
</evidence>
<sequence length="556" mass="61540">MTNATDRAAQISFEIREALRKALPAPKEQFFTVMVPGKVINFDDYTQGYDLEGKPTGIVLPTVTELNQAILCDDMPAFAPVQLGPTGKSVAHSYDAAISKLVAAGTTVGVDITEGKELTPDEARYSKAMKWLTAQDPDKGNLTRVERYTEKQRAYTKAVEAKAKAFGDALERVQSDPRYVGQHQQRAAFDKWVDENARTYRNFMQAAYMDWVVNGMKEEVEYWFSVVDRDSSMSRVEASKEAMRASVVQDVDGSVGYHKVKLTPANWAVIAKKKATGGEKKMRTVEWYDWEINRLEKTNGMLLALQKNPPLQSQNATPQKDDAGFNAAMSDYLKKREEYYRKESSKASDADKKAAYAEYTKAQENLQKAQAKRDQETIENSNSANQAAQDKLYRSFSGDNGLSAQIIKENNTKIDQYKVEREKLVGGTNGDAVVAQLAADAKIPAPKADPQADTTTVPTKSEEDYWTTISLEISSASSSEKSSSKATKASLGASVRYGLFSADVSVDHSSSSADAEAEMANNSVKISFECMRVDIARNWLRGELFYDADLTVGPNE</sequence>
<accession>A0A9P7GNJ9</accession>
<protein>
    <submittedName>
        <fullName evidence="2">Uncharacterized protein</fullName>
    </submittedName>
</protein>
<keyword evidence="1" id="KW-0175">Coiled coil</keyword>
<dbReference type="EMBL" id="JABCKI010000506">
    <property type="protein sequence ID" value="KAG5650242.1"/>
    <property type="molecule type" value="Genomic_DNA"/>
</dbReference>